<name>A0ABN3P766_9MICO</name>
<dbReference type="RefSeq" id="WP_344227275.1">
    <property type="nucleotide sequence ID" value="NZ_BAAARI010000005.1"/>
</dbReference>
<dbReference type="EMBL" id="BAAARI010000005">
    <property type="protein sequence ID" value="GAA2572211.1"/>
    <property type="molecule type" value="Genomic_DNA"/>
</dbReference>
<sequence length="159" mass="17417">MSGDIPYELGPAFRVGAARKLGVSEAALRAADLLRPFHGVRAKERELPAQWRGGLLGVHEARHIGRALDFATQMGAHEFFSHATAAFLLGLPLPPRLVRDDEVHVGVLAPRRPPGASDIERYERLAAAGWLVIRATKQDVFEQSGRLMARVRRALASRG</sequence>
<accession>A0ABN3P766</accession>
<gene>
    <name evidence="1" type="ORF">GCM10009862_08860</name>
</gene>
<dbReference type="Proteomes" id="UP001500274">
    <property type="component" value="Unassembled WGS sequence"/>
</dbReference>
<keyword evidence="2" id="KW-1185">Reference proteome</keyword>
<reference evidence="1 2" key="1">
    <citation type="journal article" date="2019" name="Int. J. Syst. Evol. Microbiol.">
        <title>The Global Catalogue of Microorganisms (GCM) 10K type strain sequencing project: providing services to taxonomists for standard genome sequencing and annotation.</title>
        <authorList>
            <consortium name="The Broad Institute Genomics Platform"/>
            <consortium name="The Broad Institute Genome Sequencing Center for Infectious Disease"/>
            <person name="Wu L."/>
            <person name="Ma J."/>
        </authorList>
    </citation>
    <scope>NUCLEOTIDE SEQUENCE [LARGE SCALE GENOMIC DNA]</scope>
    <source>
        <strain evidence="1 2">JCM 16365</strain>
    </source>
</reference>
<protein>
    <recommendedName>
        <fullName evidence="3">DUF559 domain-containing protein</fullName>
    </recommendedName>
</protein>
<organism evidence="1 2">
    <name type="scientific">Microbacterium binotii</name>
    <dbReference type="NCBI Taxonomy" id="462710"/>
    <lineage>
        <taxon>Bacteria</taxon>
        <taxon>Bacillati</taxon>
        <taxon>Actinomycetota</taxon>
        <taxon>Actinomycetes</taxon>
        <taxon>Micrococcales</taxon>
        <taxon>Microbacteriaceae</taxon>
        <taxon>Microbacterium</taxon>
    </lineage>
</organism>
<evidence type="ECO:0000313" key="2">
    <source>
        <dbReference type="Proteomes" id="UP001500274"/>
    </source>
</evidence>
<proteinExistence type="predicted"/>
<evidence type="ECO:0008006" key="3">
    <source>
        <dbReference type="Google" id="ProtNLM"/>
    </source>
</evidence>
<comment type="caution">
    <text evidence="1">The sequence shown here is derived from an EMBL/GenBank/DDBJ whole genome shotgun (WGS) entry which is preliminary data.</text>
</comment>
<evidence type="ECO:0000313" key="1">
    <source>
        <dbReference type="EMBL" id="GAA2572211.1"/>
    </source>
</evidence>